<gene>
    <name evidence="16" type="primary">LOC112458166</name>
</gene>
<evidence type="ECO:0000256" key="1">
    <source>
        <dbReference type="ARBA" id="ARBA00001971"/>
    </source>
</evidence>
<dbReference type="PANTHER" id="PTHR24292">
    <property type="entry name" value="CYTOCHROME P450"/>
    <property type="match status" value="1"/>
</dbReference>
<dbReference type="GO" id="GO:0016705">
    <property type="term" value="F:oxidoreductase activity, acting on paired donors, with incorporation or reduction of molecular oxygen"/>
    <property type="evidence" value="ECO:0007669"/>
    <property type="project" value="InterPro"/>
</dbReference>
<dbReference type="GO" id="GO:0005506">
    <property type="term" value="F:iron ion binding"/>
    <property type="evidence" value="ECO:0007669"/>
    <property type="project" value="InterPro"/>
</dbReference>
<evidence type="ECO:0000256" key="11">
    <source>
        <dbReference type="ARBA" id="ARBA00023033"/>
    </source>
</evidence>
<dbReference type="Pfam" id="PF00067">
    <property type="entry name" value="p450"/>
    <property type="match status" value="1"/>
</dbReference>
<evidence type="ECO:0000256" key="6">
    <source>
        <dbReference type="ARBA" id="ARBA00022723"/>
    </source>
</evidence>
<evidence type="ECO:0000256" key="7">
    <source>
        <dbReference type="ARBA" id="ARBA00022824"/>
    </source>
</evidence>
<evidence type="ECO:0000256" key="8">
    <source>
        <dbReference type="ARBA" id="ARBA00022848"/>
    </source>
</evidence>
<evidence type="ECO:0000256" key="4">
    <source>
        <dbReference type="ARBA" id="ARBA00010617"/>
    </source>
</evidence>
<keyword evidence="9 14" id="KW-0560">Oxidoreductase</keyword>
<keyword evidence="12" id="KW-0472">Membrane</keyword>
<dbReference type="InterPro" id="IPR017972">
    <property type="entry name" value="Cyt_P450_CS"/>
</dbReference>
<dbReference type="OrthoDB" id="2789670at2759"/>
<dbReference type="Gene3D" id="1.10.630.10">
    <property type="entry name" value="Cytochrome P450"/>
    <property type="match status" value="2"/>
</dbReference>
<keyword evidence="10 13" id="KW-0408">Iron</keyword>
<dbReference type="RefSeq" id="XP_024877389.1">
    <property type="nucleotide sequence ID" value="XM_025021621.1"/>
</dbReference>
<dbReference type="GO" id="GO:0005789">
    <property type="term" value="C:endoplasmic reticulum membrane"/>
    <property type="evidence" value="ECO:0007669"/>
    <property type="project" value="UniProtKB-SubCell"/>
</dbReference>
<dbReference type="InterPro" id="IPR002401">
    <property type="entry name" value="Cyt_P450_E_grp-I"/>
</dbReference>
<evidence type="ECO:0000256" key="5">
    <source>
        <dbReference type="ARBA" id="ARBA00022617"/>
    </source>
</evidence>
<dbReference type="PANTHER" id="PTHR24292:SF45">
    <property type="entry name" value="CYTOCHROME P450 6G1-RELATED"/>
    <property type="match status" value="1"/>
</dbReference>
<dbReference type="SUPFAM" id="SSF48264">
    <property type="entry name" value="Cytochrome P450"/>
    <property type="match status" value="2"/>
</dbReference>
<keyword evidence="11 14" id="KW-0503">Monooxygenase</keyword>
<dbReference type="CDD" id="cd11056">
    <property type="entry name" value="CYP6-like"/>
    <property type="match status" value="1"/>
</dbReference>
<sequence length="613" mass="70985">MLPLMLETAEAMMKYIEDQSANHDSLKVLDAQDLNYKYTTDLIASIALGTKIDSFYYPNEFSVADIDSMGHFSLGTVFFMAELVEVIGTRMLFNSAFVRKIFWTAMENRERTGEKRGDFIDSLIQIKNGKQNPVYMIVLFWIYANYKVNYWKRRGVEFLTPNLIFGNFKDAVLFRSAPGWHIGDLHKMARPDAPFVGFYIFHKPCLLLRDPDVIKHFMIRDFDNFSDRHFAGSNQKDSIGMKNLFGLKNPAWKYLRTKITPTLTRGKLKQMLPLMLETAEPMMKYIKDQSTNHDSVKVLDAQDLNYKYTTDLIASIALGTKLDSFYYPNEFSVAVQQFFYGFKRMVALVTVFFMPELVEVIGTKMLFNSAFVRKIFWTAMENRERTGEKRGDFIDSLIQIKNGEQNPVYKFEGDNLLYQSGTFFSGFESSSTCTSFTLMELSKHPEYQELARKDINSAIEKHGWTYEAFQEMKYLDQTIFESLRLHPPVSTLDRYTRQDYKIPNTDIIIEKDTPIYISLYGLGVDPRFWDEPEVYNPDRFAEGNAIPDAYMTFGIGPRMCVGMKVGQLHAKVVLALLLRDYEIWQTKEHTSFLDPRSTFTAAGNGINLHFKKI</sequence>
<evidence type="ECO:0000256" key="9">
    <source>
        <dbReference type="ARBA" id="ARBA00023002"/>
    </source>
</evidence>
<accession>A0A6J1Q5B6</accession>
<evidence type="ECO:0000256" key="13">
    <source>
        <dbReference type="PIRSR" id="PIRSR602401-1"/>
    </source>
</evidence>
<dbReference type="FunFam" id="1.10.630.10:FF:000182">
    <property type="entry name" value="Cytochrome P450 3A4"/>
    <property type="match status" value="1"/>
</dbReference>
<dbReference type="GeneID" id="112458166"/>
<dbReference type="InterPro" id="IPR050476">
    <property type="entry name" value="Insect_CytP450_Detox"/>
</dbReference>
<keyword evidence="5 13" id="KW-0349">Heme</keyword>
<evidence type="ECO:0000256" key="10">
    <source>
        <dbReference type="ARBA" id="ARBA00023004"/>
    </source>
</evidence>
<evidence type="ECO:0000256" key="12">
    <source>
        <dbReference type="ARBA" id="ARBA00023136"/>
    </source>
</evidence>
<dbReference type="PROSITE" id="PS00086">
    <property type="entry name" value="CYTOCHROME_P450"/>
    <property type="match status" value="1"/>
</dbReference>
<dbReference type="PRINTS" id="PR00463">
    <property type="entry name" value="EP450I"/>
</dbReference>
<evidence type="ECO:0000313" key="15">
    <source>
        <dbReference type="Proteomes" id="UP000504618"/>
    </source>
</evidence>
<keyword evidence="15" id="KW-1185">Reference proteome</keyword>
<protein>
    <submittedName>
        <fullName evidence="16">Cytochrome P450 6k1-like isoform X1</fullName>
    </submittedName>
</protein>
<proteinExistence type="inferred from homology"/>
<dbReference type="InterPro" id="IPR001128">
    <property type="entry name" value="Cyt_P450"/>
</dbReference>
<comment type="cofactor">
    <cofactor evidence="1 13">
        <name>heme</name>
        <dbReference type="ChEBI" id="CHEBI:30413"/>
    </cofactor>
</comment>
<dbReference type="GO" id="GO:0020037">
    <property type="term" value="F:heme binding"/>
    <property type="evidence" value="ECO:0007669"/>
    <property type="project" value="InterPro"/>
</dbReference>
<keyword evidence="6 13" id="KW-0479">Metal-binding</keyword>
<dbReference type="AlphaFoldDB" id="A0A6J1Q5B6"/>
<feature type="binding site" description="axial binding residue" evidence="13">
    <location>
        <position position="560"/>
    </location>
    <ligand>
        <name>heme</name>
        <dbReference type="ChEBI" id="CHEBI:30413"/>
    </ligand>
    <ligandPart>
        <name>Fe</name>
        <dbReference type="ChEBI" id="CHEBI:18248"/>
    </ligandPart>
</feature>
<keyword evidence="8" id="KW-0492">Microsome</keyword>
<dbReference type="PRINTS" id="PR00385">
    <property type="entry name" value="P450"/>
</dbReference>
<organism evidence="15 16">
    <name type="scientific">Temnothorax curvispinosus</name>
    <dbReference type="NCBI Taxonomy" id="300111"/>
    <lineage>
        <taxon>Eukaryota</taxon>
        <taxon>Metazoa</taxon>
        <taxon>Ecdysozoa</taxon>
        <taxon>Arthropoda</taxon>
        <taxon>Hexapoda</taxon>
        <taxon>Insecta</taxon>
        <taxon>Pterygota</taxon>
        <taxon>Neoptera</taxon>
        <taxon>Endopterygota</taxon>
        <taxon>Hymenoptera</taxon>
        <taxon>Apocrita</taxon>
        <taxon>Aculeata</taxon>
        <taxon>Formicoidea</taxon>
        <taxon>Formicidae</taxon>
        <taxon>Myrmicinae</taxon>
        <taxon>Temnothorax</taxon>
    </lineage>
</organism>
<evidence type="ECO:0000313" key="16">
    <source>
        <dbReference type="RefSeq" id="XP_024877389.1"/>
    </source>
</evidence>
<dbReference type="InterPro" id="IPR036396">
    <property type="entry name" value="Cyt_P450_sf"/>
</dbReference>
<evidence type="ECO:0000256" key="14">
    <source>
        <dbReference type="RuleBase" id="RU000461"/>
    </source>
</evidence>
<comment type="similarity">
    <text evidence="4 14">Belongs to the cytochrome P450 family.</text>
</comment>
<comment type="subcellular location">
    <subcellularLocation>
        <location evidence="3">Endoplasmic reticulum membrane</location>
        <topology evidence="3">Peripheral membrane protein</topology>
    </subcellularLocation>
    <subcellularLocation>
        <location evidence="2">Microsome membrane</location>
        <topology evidence="2">Peripheral membrane protein</topology>
    </subcellularLocation>
</comment>
<evidence type="ECO:0000256" key="2">
    <source>
        <dbReference type="ARBA" id="ARBA00004174"/>
    </source>
</evidence>
<name>A0A6J1Q5B6_9HYME</name>
<reference evidence="16" key="1">
    <citation type="submission" date="2025-08" db="UniProtKB">
        <authorList>
            <consortium name="RefSeq"/>
        </authorList>
    </citation>
    <scope>IDENTIFICATION</scope>
    <source>
        <tissue evidence="16">Whole body</tissue>
    </source>
</reference>
<keyword evidence="7" id="KW-0256">Endoplasmic reticulum</keyword>
<evidence type="ECO:0000256" key="3">
    <source>
        <dbReference type="ARBA" id="ARBA00004406"/>
    </source>
</evidence>
<dbReference type="GO" id="GO:0004497">
    <property type="term" value="F:monooxygenase activity"/>
    <property type="evidence" value="ECO:0007669"/>
    <property type="project" value="UniProtKB-KW"/>
</dbReference>
<dbReference type="Proteomes" id="UP000504618">
    <property type="component" value="Unplaced"/>
</dbReference>